<keyword evidence="1" id="KW-0175">Coiled coil</keyword>
<protein>
    <submittedName>
        <fullName evidence="2">Uncharacterized protein</fullName>
    </submittedName>
</protein>
<feature type="coiled-coil region" evidence="1">
    <location>
        <begin position="23"/>
        <end position="57"/>
    </location>
</feature>
<evidence type="ECO:0000313" key="2">
    <source>
        <dbReference type="EMBL" id="KKK95855.1"/>
    </source>
</evidence>
<accession>A0A0F9AC91</accession>
<proteinExistence type="predicted"/>
<gene>
    <name evidence="2" type="ORF">LCGC14_2668620</name>
</gene>
<comment type="caution">
    <text evidence="2">The sequence shown here is derived from an EMBL/GenBank/DDBJ whole genome shotgun (WGS) entry which is preliminary data.</text>
</comment>
<evidence type="ECO:0000256" key="1">
    <source>
        <dbReference type="SAM" id="Coils"/>
    </source>
</evidence>
<organism evidence="2">
    <name type="scientific">marine sediment metagenome</name>
    <dbReference type="NCBI Taxonomy" id="412755"/>
    <lineage>
        <taxon>unclassified sequences</taxon>
        <taxon>metagenomes</taxon>
        <taxon>ecological metagenomes</taxon>
    </lineage>
</organism>
<name>A0A0F9AC91_9ZZZZ</name>
<dbReference type="EMBL" id="LAZR01046726">
    <property type="protein sequence ID" value="KKK95855.1"/>
    <property type="molecule type" value="Genomic_DNA"/>
</dbReference>
<reference evidence="2" key="1">
    <citation type="journal article" date="2015" name="Nature">
        <title>Complex archaea that bridge the gap between prokaryotes and eukaryotes.</title>
        <authorList>
            <person name="Spang A."/>
            <person name="Saw J.H."/>
            <person name="Jorgensen S.L."/>
            <person name="Zaremba-Niedzwiedzka K."/>
            <person name="Martijn J."/>
            <person name="Lind A.E."/>
            <person name="van Eijk R."/>
            <person name="Schleper C."/>
            <person name="Guy L."/>
            <person name="Ettema T.J."/>
        </authorList>
    </citation>
    <scope>NUCLEOTIDE SEQUENCE</scope>
</reference>
<dbReference type="AlphaFoldDB" id="A0A0F9AC91"/>
<sequence>MSELSLLERMEKFKLPKVWLTEIKRMQATIDEQAERIEEYLTTIDTLARQAEDTTNE</sequence>